<feature type="transmembrane region" description="Helical" evidence="1">
    <location>
        <begin position="29"/>
        <end position="51"/>
    </location>
</feature>
<feature type="transmembrane region" description="Helical" evidence="1">
    <location>
        <begin position="92"/>
        <end position="113"/>
    </location>
</feature>
<protein>
    <submittedName>
        <fullName evidence="2">Uncharacterized protein</fullName>
    </submittedName>
</protein>
<dbReference type="AlphaFoldDB" id="A0A645EYX4"/>
<dbReference type="PANTHER" id="PTHR43185">
    <property type="entry name" value="FERROUS IRON TRANSPORT PROTEIN B"/>
    <property type="match status" value="1"/>
</dbReference>
<comment type="caution">
    <text evidence="2">The sequence shown here is derived from an EMBL/GenBank/DDBJ whole genome shotgun (WGS) entry which is preliminary data.</text>
</comment>
<keyword evidence="1" id="KW-0472">Membrane</keyword>
<feature type="transmembrane region" description="Helical" evidence="1">
    <location>
        <begin position="63"/>
        <end position="86"/>
    </location>
</feature>
<dbReference type="GO" id="GO:0005886">
    <property type="term" value="C:plasma membrane"/>
    <property type="evidence" value="ECO:0007669"/>
    <property type="project" value="TreeGrafter"/>
</dbReference>
<dbReference type="InterPro" id="IPR050860">
    <property type="entry name" value="FeoB_GTPase"/>
</dbReference>
<sequence length="125" mass="13812">MVNTFGVLYGFAEVAEDGLEIWSNLALDFTALSAFSFMLFNLLCAPCFAAMGAIKTEMHSGKWTWAAIGYMTVFAYVISLIVFQLGSWFGTGNFTVATGVAFLLLGTLLYFLFRKNPYEKKALAK</sequence>
<dbReference type="GO" id="GO:0015093">
    <property type="term" value="F:ferrous iron transmembrane transporter activity"/>
    <property type="evidence" value="ECO:0007669"/>
    <property type="project" value="TreeGrafter"/>
</dbReference>
<gene>
    <name evidence="2" type="ORF">SDC9_153892</name>
</gene>
<keyword evidence="1" id="KW-0812">Transmembrane</keyword>
<dbReference type="PANTHER" id="PTHR43185:SF1">
    <property type="entry name" value="FE(2+) TRANSPORTER FEOB"/>
    <property type="match status" value="1"/>
</dbReference>
<evidence type="ECO:0000256" key="1">
    <source>
        <dbReference type="SAM" id="Phobius"/>
    </source>
</evidence>
<evidence type="ECO:0000313" key="2">
    <source>
        <dbReference type="EMBL" id="MPN06636.1"/>
    </source>
</evidence>
<organism evidence="2">
    <name type="scientific">bioreactor metagenome</name>
    <dbReference type="NCBI Taxonomy" id="1076179"/>
    <lineage>
        <taxon>unclassified sequences</taxon>
        <taxon>metagenomes</taxon>
        <taxon>ecological metagenomes</taxon>
    </lineage>
</organism>
<proteinExistence type="predicted"/>
<accession>A0A645EYX4</accession>
<dbReference type="EMBL" id="VSSQ01052563">
    <property type="protein sequence ID" value="MPN06636.1"/>
    <property type="molecule type" value="Genomic_DNA"/>
</dbReference>
<keyword evidence="1" id="KW-1133">Transmembrane helix</keyword>
<name>A0A645EYX4_9ZZZZ</name>
<reference evidence="2" key="1">
    <citation type="submission" date="2019-08" db="EMBL/GenBank/DDBJ databases">
        <authorList>
            <person name="Kucharzyk K."/>
            <person name="Murdoch R.W."/>
            <person name="Higgins S."/>
            <person name="Loffler F."/>
        </authorList>
    </citation>
    <scope>NUCLEOTIDE SEQUENCE</scope>
</reference>